<dbReference type="Proteomes" id="UP000265520">
    <property type="component" value="Unassembled WGS sequence"/>
</dbReference>
<evidence type="ECO:0008006" key="3">
    <source>
        <dbReference type="Google" id="ProtNLM"/>
    </source>
</evidence>
<evidence type="ECO:0000313" key="2">
    <source>
        <dbReference type="Proteomes" id="UP000265520"/>
    </source>
</evidence>
<dbReference type="AlphaFoldDB" id="A0A392U6A3"/>
<proteinExistence type="predicted"/>
<reference evidence="1 2" key="1">
    <citation type="journal article" date="2018" name="Front. Plant Sci.">
        <title>Red Clover (Trifolium pratense) and Zigzag Clover (T. medium) - A Picture of Genomic Similarities and Differences.</title>
        <authorList>
            <person name="Dluhosova J."/>
            <person name="Istvanek J."/>
            <person name="Nedelnik J."/>
            <person name="Repkova J."/>
        </authorList>
    </citation>
    <scope>NUCLEOTIDE SEQUENCE [LARGE SCALE GENOMIC DNA]</scope>
    <source>
        <strain evidence="2">cv. 10/8</strain>
        <tissue evidence="1">Leaf</tissue>
    </source>
</reference>
<comment type="caution">
    <text evidence="1">The sequence shown here is derived from an EMBL/GenBank/DDBJ whole genome shotgun (WGS) entry which is preliminary data.</text>
</comment>
<feature type="non-terminal residue" evidence="1">
    <location>
        <position position="51"/>
    </location>
</feature>
<protein>
    <recommendedName>
        <fullName evidence="3">Endonuclease/exonuclease/phosphatase family protein</fullName>
    </recommendedName>
</protein>
<name>A0A392U6A3_9FABA</name>
<organism evidence="1 2">
    <name type="scientific">Trifolium medium</name>
    <dbReference type="NCBI Taxonomy" id="97028"/>
    <lineage>
        <taxon>Eukaryota</taxon>
        <taxon>Viridiplantae</taxon>
        <taxon>Streptophyta</taxon>
        <taxon>Embryophyta</taxon>
        <taxon>Tracheophyta</taxon>
        <taxon>Spermatophyta</taxon>
        <taxon>Magnoliopsida</taxon>
        <taxon>eudicotyledons</taxon>
        <taxon>Gunneridae</taxon>
        <taxon>Pentapetalae</taxon>
        <taxon>rosids</taxon>
        <taxon>fabids</taxon>
        <taxon>Fabales</taxon>
        <taxon>Fabaceae</taxon>
        <taxon>Papilionoideae</taxon>
        <taxon>50 kb inversion clade</taxon>
        <taxon>NPAAA clade</taxon>
        <taxon>Hologalegina</taxon>
        <taxon>IRL clade</taxon>
        <taxon>Trifolieae</taxon>
        <taxon>Trifolium</taxon>
    </lineage>
</organism>
<sequence>MVGDFNSIISVDERKWVASGSEVKEDTRVFNIFVDNLGLVDLPDMGRKFSW</sequence>
<accession>A0A392U6A3</accession>
<evidence type="ECO:0000313" key="1">
    <source>
        <dbReference type="EMBL" id="MCI68327.1"/>
    </source>
</evidence>
<keyword evidence="2" id="KW-1185">Reference proteome</keyword>
<dbReference type="EMBL" id="LXQA010734467">
    <property type="protein sequence ID" value="MCI68327.1"/>
    <property type="molecule type" value="Genomic_DNA"/>
</dbReference>